<dbReference type="SUPFAM" id="SSF55205">
    <property type="entry name" value="EPT/RTPC-like"/>
    <property type="match status" value="1"/>
</dbReference>
<feature type="binding site" evidence="27">
    <location>
        <position position="812"/>
    </location>
    <ligand>
        <name>7-phospho-2-dehydro-3-deoxy-D-arabino-heptonate</name>
        <dbReference type="ChEBI" id="CHEBI:58394"/>
    </ligand>
</feature>
<dbReference type="RefSeq" id="XP_025343755.1">
    <property type="nucleotide sequence ID" value="XM_025486205.1"/>
</dbReference>
<dbReference type="Gene3D" id="3.20.20.70">
    <property type="entry name" value="Aldolase class I"/>
    <property type="match status" value="1"/>
</dbReference>
<evidence type="ECO:0000313" key="37">
    <source>
        <dbReference type="EMBL" id="PVH22815.1"/>
    </source>
</evidence>
<dbReference type="PROSITE" id="PS00104">
    <property type="entry name" value="EPSP_SYNTHASE_1"/>
    <property type="match status" value="1"/>
</dbReference>
<feature type="binding site" evidence="27">
    <location>
        <position position="727"/>
    </location>
    <ligand>
        <name>NAD(+)</name>
        <dbReference type="ChEBI" id="CHEBI:57540"/>
    </ligand>
</feature>
<dbReference type="GO" id="GO:0009423">
    <property type="term" value="P:chorismate biosynthetic process"/>
    <property type="evidence" value="ECO:0007669"/>
    <property type="project" value="UniProtKB-UniRule"/>
</dbReference>
<dbReference type="Gene3D" id="3.65.10.10">
    <property type="entry name" value="Enolpyruvate transferase domain"/>
    <property type="match status" value="2"/>
</dbReference>
<feature type="binding site" evidence="27">
    <location>
        <begin position="649"/>
        <end position="652"/>
    </location>
    <ligand>
        <name>NAD(+)</name>
        <dbReference type="ChEBI" id="CHEBI:57540"/>
    </ligand>
</feature>
<comment type="pathway">
    <text evidence="3 27">Metabolic intermediate biosynthesis; chorismate biosynthesis; chorismate from D-erythrose 4-phosphate and phosphoenolpyruvate: step 5/7.</text>
</comment>
<evidence type="ECO:0000256" key="8">
    <source>
        <dbReference type="ARBA" id="ARBA00022490"/>
    </source>
</evidence>
<dbReference type="GO" id="GO:0003866">
    <property type="term" value="F:3-phosphoshikimate 1-carboxyvinyltransferase activity"/>
    <property type="evidence" value="ECO:0007669"/>
    <property type="project" value="UniProtKB-UniRule"/>
</dbReference>
<feature type="binding site" evidence="27">
    <location>
        <begin position="1442"/>
        <end position="1449"/>
    </location>
    <ligand>
        <name>ATP</name>
        <dbReference type="ChEBI" id="CHEBI:30616"/>
    </ligand>
</feature>
<dbReference type="Gene3D" id="1.20.1090.10">
    <property type="entry name" value="Dehydroquinate synthase-like - alpha domain"/>
    <property type="match status" value="1"/>
</dbReference>
<dbReference type="CDD" id="cd01065">
    <property type="entry name" value="NAD_bind_Shikimate_DH"/>
    <property type="match status" value="1"/>
</dbReference>
<feature type="binding site" evidence="27">
    <location>
        <position position="712"/>
    </location>
    <ligand>
        <name>7-phospho-2-dehydro-3-deoxy-D-arabino-heptonate</name>
        <dbReference type="ChEBI" id="CHEBI:58394"/>
    </ligand>
</feature>
<name>A0A2V1AY83_9ASCO</name>
<dbReference type="InterPro" id="IPR030960">
    <property type="entry name" value="DHQS/DOIS_N"/>
</dbReference>
<dbReference type="InterPro" id="IPR036291">
    <property type="entry name" value="NAD(P)-bd_dom_sf"/>
</dbReference>
<dbReference type="InterPro" id="IPR056179">
    <property type="entry name" value="DHQS_C"/>
</dbReference>
<comment type="similarity">
    <text evidence="27">In the 3rd section; belongs to the shikimate kinase family.</text>
</comment>
<keyword evidence="11 27" id="KW-0479">Metal-binding</keyword>
<dbReference type="GO" id="GO:0003856">
    <property type="term" value="F:3-dehydroquinate synthase activity"/>
    <property type="evidence" value="ECO:0007669"/>
    <property type="project" value="UniProtKB-UniRule"/>
</dbReference>
<dbReference type="Gene3D" id="1.10.3090.10">
    <property type="entry name" value="cca-adding enzyme, domain 2"/>
    <property type="match status" value="1"/>
</dbReference>
<feature type="binding site" evidence="27">
    <location>
        <position position="920"/>
    </location>
    <ligand>
        <name>7-phospho-2-dehydro-3-deoxy-D-arabino-heptonate</name>
        <dbReference type="ChEBI" id="CHEBI:58394"/>
    </ligand>
</feature>
<feature type="domain" description="Shikimate dehydrogenase substrate binding N-terminal" evidence="33">
    <location>
        <begin position="1853"/>
        <end position="1934"/>
    </location>
</feature>
<comment type="function">
    <text evidence="25 27">The AROM polypeptide catalyzes 5 consecutive enzymatic reactions in prechorismate polyaromatic amino acid biosynthesis.</text>
</comment>
<dbReference type="PANTHER" id="PTHR21090">
    <property type="entry name" value="AROM/DEHYDROQUINATE SYNTHASE"/>
    <property type="match status" value="1"/>
</dbReference>
<comment type="catalytic activity">
    <reaction evidence="27">
        <text>3-dehydroquinate = 3-dehydroshikimate + H2O</text>
        <dbReference type="Rhea" id="RHEA:21096"/>
        <dbReference type="ChEBI" id="CHEBI:15377"/>
        <dbReference type="ChEBI" id="CHEBI:16630"/>
        <dbReference type="ChEBI" id="CHEBI:32364"/>
        <dbReference type="EC" id="4.2.1.10"/>
    </reaction>
</comment>
<evidence type="ECO:0000256" key="26">
    <source>
        <dbReference type="ARBA" id="ARBA00056517"/>
    </source>
</evidence>
<dbReference type="InterPro" id="IPR010110">
    <property type="entry name" value="Shikimate_DH_AroM-type"/>
</dbReference>
<dbReference type="Pfam" id="PF01487">
    <property type="entry name" value="DHquinase_I"/>
    <property type="match status" value="1"/>
</dbReference>
<feature type="binding site" evidence="27">
    <location>
        <position position="728"/>
    </location>
    <ligand>
        <name>7-phospho-2-dehydro-3-deoxy-D-arabino-heptonate</name>
        <dbReference type="ChEBI" id="CHEBI:58394"/>
    </ligand>
</feature>
<evidence type="ECO:0000256" key="9">
    <source>
        <dbReference type="ARBA" id="ARBA00022605"/>
    </source>
</evidence>
<feature type="binding site" evidence="27">
    <location>
        <position position="760"/>
    </location>
    <ligand>
        <name>Zn(2+)</name>
        <dbReference type="ChEBI" id="CHEBI:29105"/>
        <note>catalytic</note>
    </ligand>
</feature>
<dbReference type="FunFam" id="3.65.10.10:FF:000007">
    <property type="entry name" value="Pentafunctional AROM polypeptide"/>
    <property type="match status" value="1"/>
</dbReference>
<dbReference type="InterPro" id="IPR013708">
    <property type="entry name" value="Shikimate_DH-bd_N"/>
</dbReference>
<evidence type="ECO:0000256" key="22">
    <source>
        <dbReference type="ARBA" id="ARBA00044633"/>
    </source>
</evidence>
<dbReference type="Gene3D" id="3.40.50.10860">
    <property type="entry name" value="Leucine Dehydrogenase, chain A, domain 1"/>
    <property type="match status" value="1"/>
</dbReference>
<dbReference type="EC" id="2.7.1.71" evidence="27"/>
<dbReference type="InterPro" id="IPR016037">
    <property type="entry name" value="DHQ_synth_AroB"/>
</dbReference>
<dbReference type="InterPro" id="IPR046346">
    <property type="entry name" value="Aminoacid_DH-like_N_sf"/>
</dbReference>
<keyword evidence="9 27" id="KW-0028">Amino-acid biosynthesis</keyword>
<evidence type="ECO:0000259" key="32">
    <source>
        <dbReference type="Pfam" id="PF01761"/>
    </source>
</evidence>
<evidence type="ECO:0000256" key="14">
    <source>
        <dbReference type="ARBA" id="ARBA00022833"/>
    </source>
</evidence>
<dbReference type="EMBL" id="PKFO01000010">
    <property type="protein sequence ID" value="PVH22815.1"/>
    <property type="molecule type" value="Genomic_DNA"/>
</dbReference>
<evidence type="ECO:0000256" key="20">
    <source>
        <dbReference type="ARBA" id="ARBA00023239"/>
    </source>
</evidence>
<dbReference type="Pfam" id="PF18317">
    <property type="entry name" value="SDH_C"/>
    <property type="match status" value="1"/>
</dbReference>
<dbReference type="SUPFAM" id="SSF81301">
    <property type="entry name" value="Nucleotidyltransferase"/>
    <property type="match status" value="1"/>
</dbReference>
<dbReference type="NCBIfam" id="TIGR01357">
    <property type="entry name" value="aroB"/>
    <property type="match status" value="1"/>
</dbReference>
<dbReference type="OrthoDB" id="197068at2759"/>
<evidence type="ECO:0000256" key="16">
    <source>
        <dbReference type="ARBA" id="ARBA00022857"/>
    </source>
</evidence>
<evidence type="ECO:0000313" key="38">
    <source>
        <dbReference type="Proteomes" id="UP000244309"/>
    </source>
</evidence>
<evidence type="ECO:0000256" key="7">
    <source>
        <dbReference type="ARBA" id="ARBA00009948"/>
    </source>
</evidence>
<evidence type="ECO:0000256" key="21">
    <source>
        <dbReference type="ARBA" id="ARBA00023268"/>
    </source>
</evidence>
<protein>
    <recommendedName>
        <fullName evidence="27">Pentafunctional AROM polypeptide</fullName>
    </recommendedName>
    <domain>
        <recommendedName>
            <fullName evidence="27">3-dehydroquinate synthase</fullName>
            <shortName evidence="27">DHQS</shortName>
            <ecNumber evidence="27">4.2.3.4</ecNumber>
        </recommendedName>
    </domain>
    <domain>
        <recommendedName>
            <fullName evidence="27">3-phosphoshikimate 1-carboxyvinyltransferase</fullName>
            <ecNumber evidence="27">2.5.1.19</ecNumber>
        </recommendedName>
        <alternativeName>
            <fullName evidence="27">5-enolpyruvylshikimate-3-phosphate synthase</fullName>
            <shortName evidence="27">EPSP synthase</shortName>
            <shortName evidence="27">EPSPS</shortName>
        </alternativeName>
    </domain>
    <domain>
        <recommendedName>
            <fullName evidence="27">Shikimate kinase</fullName>
            <shortName evidence="27">SK</shortName>
            <ecNumber evidence="27">2.7.1.71</ecNumber>
        </recommendedName>
    </domain>
    <domain>
        <recommendedName>
            <fullName evidence="27">3-dehydroquinate dehydratase</fullName>
            <shortName evidence="27">3-dehydroquinase</shortName>
            <ecNumber evidence="27">4.2.1.10</ecNumber>
        </recommendedName>
    </domain>
    <domain>
        <recommendedName>
            <fullName evidence="27">Shikimate dehydrogenase</fullName>
            <ecNumber evidence="27">1.1.1.25</ecNumber>
        </recommendedName>
    </domain>
</protein>
<evidence type="ECO:0000256" key="4">
    <source>
        <dbReference type="ARBA" id="ARBA00006477"/>
    </source>
</evidence>
<dbReference type="GeneID" id="37007868"/>
<dbReference type="FunFam" id="1.20.1090.10:FF:000007">
    <property type="entry name" value="Pentafunctional AROM polypeptide"/>
    <property type="match status" value="1"/>
</dbReference>
<comment type="catalytic activity">
    <reaction evidence="27">
        <text>7-phospho-2-dehydro-3-deoxy-D-arabino-heptonate = 3-dehydroquinate + phosphate</text>
        <dbReference type="Rhea" id="RHEA:21968"/>
        <dbReference type="ChEBI" id="CHEBI:32364"/>
        <dbReference type="ChEBI" id="CHEBI:43474"/>
        <dbReference type="ChEBI" id="CHEBI:58394"/>
        <dbReference type="EC" id="4.2.3.4"/>
    </reaction>
</comment>
<comment type="pathway">
    <text evidence="27">Metabolic intermediate biosynthesis; chorismate biosynthesis; chorismate from D-erythrose 4-phosphate and phosphoenolpyruvate: step 4/7.</text>
</comment>
<dbReference type="GO" id="GO:0005739">
    <property type="term" value="C:mitochondrion"/>
    <property type="evidence" value="ECO:0007669"/>
    <property type="project" value="UniProtKB-ARBA"/>
</dbReference>
<proteinExistence type="inferred from homology"/>
<evidence type="ECO:0000259" key="29">
    <source>
        <dbReference type="Pfam" id="PF00275"/>
    </source>
</evidence>
<feature type="binding site" evidence="27">
    <location>
        <begin position="745"/>
        <end position="748"/>
    </location>
    <ligand>
        <name>NAD(+)</name>
        <dbReference type="ChEBI" id="CHEBI:57540"/>
    </ligand>
</feature>
<dbReference type="HAMAP" id="MF_00210">
    <property type="entry name" value="EPSP_synth"/>
    <property type="match status" value="1"/>
</dbReference>
<feature type="binding site" evidence="27">
    <location>
        <position position="849"/>
    </location>
    <ligand>
        <name>7-phospho-2-dehydro-3-deoxy-D-arabino-heptonate</name>
        <dbReference type="ChEBI" id="CHEBI:58394"/>
    </ligand>
</feature>
<feature type="binding site" evidence="27">
    <location>
        <position position="833"/>
    </location>
    <ligand>
        <name>7-phospho-2-dehydro-3-deoxy-D-arabino-heptonate</name>
        <dbReference type="ChEBI" id="CHEBI:58394"/>
    </ligand>
</feature>
<dbReference type="NCBIfam" id="TIGR01809">
    <property type="entry name" value="Shik-DH-AROM"/>
    <property type="match status" value="1"/>
</dbReference>
<evidence type="ECO:0000259" key="35">
    <source>
        <dbReference type="Pfam" id="PF18317"/>
    </source>
</evidence>
<feature type="domain" description="3-dehydroquinate synthase N-terminal" evidence="32">
    <location>
        <begin position="643"/>
        <end position="755"/>
    </location>
</feature>
<comment type="catalytic activity">
    <reaction evidence="22">
        <text>3-phosphoshikimate + phosphoenolpyruvate = 5-O-(1-carboxyvinyl)-3-phosphoshikimate + phosphate</text>
        <dbReference type="Rhea" id="RHEA:21256"/>
        <dbReference type="ChEBI" id="CHEBI:43474"/>
        <dbReference type="ChEBI" id="CHEBI:57701"/>
        <dbReference type="ChEBI" id="CHEBI:58702"/>
        <dbReference type="ChEBI" id="CHEBI:145989"/>
        <dbReference type="EC" id="2.5.1.19"/>
    </reaction>
    <physiologicalReaction direction="left-to-right" evidence="22">
        <dbReference type="Rhea" id="RHEA:21257"/>
    </physiologicalReaction>
</comment>
<comment type="caution">
    <text evidence="27">Lacks conserved residue(s) required for the propagation of feature annotation.</text>
</comment>
<dbReference type="Gene3D" id="3.40.50.720">
    <property type="entry name" value="NAD(P)-binding Rossmann-like Domain"/>
    <property type="match status" value="1"/>
</dbReference>
<evidence type="ECO:0000256" key="6">
    <source>
        <dbReference type="ARBA" id="ARBA00009349"/>
    </source>
</evidence>
<dbReference type="InterPro" id="IPR032828">
    <property type="entry name" value="PolyA_RNA-bd"/>
</dbReference>
<dbReference type="STRING" id="45357.A0A2V1AY83"/>
<dbReference type="PROSITE" id="PS01128">
    <property type="entry name" value="SHIKIMATE_KINASE"/>
    <property type="match status" value="1"/>
</dbReference>
<evidence type="ECO:0000256" key="28">
    <source>
        <dbReference type="RuleBase" id="RU003953"/>
    </source>
</evidence>
<comment type="similarity">
    <text evidence="27">In the 4th section; belongs to the type-I 3-dehydroquinase family.</text>
</comment>
<feature type="active site" description="For EPSP synthase activity" evidence="27">
    <location>
        <position position="1392"/>
    </location>
</feature>
<dbReference type="SUPFAM" id="SSF51735">
    <property type="entry name" value="NAD(P)-binding Rossmann-fold domains"/>
    <property type="match status" value="1"/>
</dbReference>
<comment type="catalytic activity">
    <reaction evidence="24">
        <text>a tRNA precursor + 2 CTP + ATP = a tRNA with a 3' CCA end + 3 diphosphate</text>
        <dbReference type="Rhea" id="RHEA:14433"/>
        <dbReference type="Rhea" id="RHEA-COMP:10465"/>
        <dbReference type="Rhea" id="RHEA-COMP:10468"/>
        <dbReference type="ChEBI" id="CHEBI:30616"/>
        <dbReference type="ChEBI" id="CHEBI:33019"/>
        <dbReference type="ChEBI" id="CHEBI:37563"/>
        <dbReference type="ChEBI" id="CHEBI:74896"/>
        <dbReference type="ChEBI" id="CHEBI:83071"/>
        <dbReference type="EC" id="2.7.7.72"/>
    </reaction>
</comment>
<keyword evidence="16 27" id="KW-0521">NADP</keyword>
<dbReference type="Gene3D" id="3.40.50.1970">
    <property type="match status" value="1"/>
</dbReference>
<dbReference type="GO" id="GO:0009073">
    <property type="term" value="P:aromatic amino acid family biosynthetic process"/>
    <property type="evidence" value="ECO:0007669"/>
    <property type="project" value="UniProtKB-UniRule"/>
</dbReference>
<feature type="binding site" evidence="27">
    <location>
        <position position="696"/>
    </location>
    <ligand>
        <name>7-phospho-2-dehydro-3-deoxy-D-arabino-heptonate</name>
        <dbReference type="ChEBI" id="CHEBI:58394"/>
    </ligand>
</feature>
<comment type="similarity">
    <text evidence="27">In the 2nd section; belongs to the EPSP synthase family.</text>
</comment>
<comment type="caution">
    <text evidence="37">The sequence shown here is derived from an EMBL/GenBank/DDBJ whole genome shotgun (WGS) entry which is preliminary data.</text>
</comment>
<dbReference type="Pfam" id="PF01202">
    <property type="entry name" value="SKI"/>
    <property type="match status" value="1"/>
</dbReference>
<feature type="binding site" evidence="27">
    <location>
        <position position="849"/>
    </location>
    <ligand>
        <name>Zn(2+)</name>
        <dbReference type="ChEBI" id="CHEBI:29105"/>
        <note>catalytic</note>
    </ligand>
</feature>
<comment type="catalytic activity">
    <reaction evidence="23 27">
        <text>shikimate + ATP = 3-phosphoshikimate + ADP + H(+)</text>
        <dbReference type="Rhea" id="RHEA:13121"/>
        <dbReference type="ChEBI" id="CHEBI:15378"/>
        <dbReference type="ChEBI" id="CHEBI:30616"/>
        <dbReference type="ChEBI" id="CHEBI:36208"/>
        <dbReference type="ChEBI" id="CHEBI:145989"/>
        <dbReference type="ChEBI" id="CHEBI:456216"/>
        <dbReference type="EC" id="2.7.1.71"/>
    </reaction>
</comment>
<dbReference type="InterPro" id="IPR006264">
    <property type="entry name" value="EPSP_synthase"/>
</dbReference>
<comment type="cofactor">
    <cofactor evidence="27">
        <name>Zn(2+)</name>
        <dbReference type="ChEBI" id="CHEBI:29105"/>
    </cofactor>
    <text evidence="27">Binds 2 Zn(2+) ions per subunit.</text>
</comment>
<dbReference type="VEuPathDB" id="FungiDB:CXQ85_002537"/>
<dbReference type="NCBIfam" id="TIGR01093">
    <property type="entry name" value="aroD"/>
    <property type="match status" value="1"/>
</dbReference>
<comment type="pathway">
    <text evidence="27">Metabolic intermediate biosynthesis; chorismate biosynthesis; chorismate from D-erythrose 4-phosphate and phosphoenolpyruvate: step 3/7.</text>
</comment>
<keyword evidence="10 27" id="KW-0808">Transferase</keyword>
<comment type="pathway">
    <text evidence="27">Metabolic intermediate biosynthesis; chorismate biosynthesis; chorismate from D-erythrose 4-phosphate and phosphoenolpyruvate: step 2/7.</text>
</comment>
<dbReference type="CDD" id="cd01556">
    <property type="entry name" value="EPSP_synthase"/>
    <property type="match status" value="1"/>
</dbReference>
<comment type="similarity">
    <text evidence="6">In the N-terminal section; belongs to the shikimate kinase family.</text>
</comment>
<dbReference type="InterPro" id="IPR023193">
    <property type="entry name" value="EPSP_synthase_CS"/>
</dbReference>
<keyword evidence="38" id="KW-1185">Reference proteome</keyword>
<dbReference type="InterPro" id="IPR027417">
    <property type="entry name" value="P-loop_NTPase"/>
</dbReference>
<keyword evidence="8 27" id="KW-0963">Cytoplasm</keyword>
<sequence length="2134" mass="235908">MRTCLLHHTKAYMSQKKLLGCIPRSLKYPIRNLHIKNMHTVNTNITLDEREDTIKKLLVGFCDTYNAGIPEKDQLELRITGGWVRDKLLGEQSHDLDIAVNVLSGEDFASKLLEYTEQNGIDLGDNSTSLHTIKKNPEKSKHLETCTAKLFGLDIDFVNLRSEQYTEESRVPIIDCGTAEEDALRRDATLNALFYNLNKSEVEDFTGKGVEDLKKGILRTPLQPLQTFVDDPLRVLRLIRFAARFDFTIDPETLSAMKDGHITNALVHKISRERVGVETDKILTGSNPGYGLRLINHVGFSNSIFNPGALRSTIEELNPDVIEQIDHLDSKVSLRIDAATQYLQSFVYSIENASEAPLLKSIYESILDDASAYKALWLCLILEPYSGISVKLNARKMSFTHYPEVILKEGLRLGKQDYDVVSNILKNTCGFTTFDSYFENPSKITRSELGLYMRQYGDHFKLSVAFGAFSDYLNGLEIADLTEEVPEPEGVHSPLNEERFRETIFQYESLLETIRDKGLEDVANLKPIIDGKKISKALDKKPGPWMREVTDEVMKWQLDHPEGGPEDCIEHIRNVLNQRSDSIHVGYGIQDHIVKETLSTLATSTYVIVTDENMEKTAPFQKLKASFEAQIKEQRPDSRLLTYAVSPGENNKSRETKAKVEDFLLLSGCTRDTVILAVGGGVVGDMIGFVAATFMRGVRVVQVPTTLLAMVDSAVGGKTAIDTPLGKNFIGSFHQPKYVFVDVSFLETLPARQFINGMAEVVKTAAIWDEPEFTRLESFAPTFLKVVSSDSLDLQEIKEDLVKTVLGSIRVKADVVSKDEKESSLRNLLNFGHTIGHAIEAIVTPQALHGECVAIGMVLEAELARYWGILSPTGVARLVKCLNAYNLPTSINDKTFLSNVGFKRHFVVIDSLLKKMAVDKKNDGSKIRTVILEAIGKCYQWKAHEVSQQDLRFVLTDETLVKPFSEETTPSTNTVIPPGSKSISNRALILAALGSGTVRIKNLLHSDDTKHMLAAVAALKGAEISTEDNGETIVVTGNGGSLITCDEQIYLGNAGTASRFLTTVASLVNVNKSSNDYTVLTGNARMQERPIGPLVDALASNGSEIEYLNSQGSLPLKIKAGKGLKGGRIELGATISSQYVSSILMCAPYAQEEVTLALVDGKPISQLYIDMTISMMKAFGINVTKSTTEEYTYHIPKGSYKNPDVYEIESDASSATYPLAFAAMTGSSCTVPNVGSSSLQGDARFAVDVLKPMGCTVEQTATSTTVKGPARGTLKPLKHVDMEPMTDAFLTASVVAAIANDSTPTQITGIANQRVKECNRIKAMVDELSKFGVSANELPDGIEIHGIDYKILKTPSIEDGGVKTYDDHRVAMSFSLLAGMCPEPVLITERSCTGKTWPGWWDVLHTKFGADLDGYEPPKDLNDVSLLANARKNGNKSIIVIGMRAAGKSTVSRWMADLLGFTLIDADTAFEEKHGDIREYIKKEGWEKFREVESEILKTITSEKPTGHVISTGGGIVESEESRTLLKNYAKSGIVLHLHRDLDETIIFLNSDATRPAYVSEIKEVWERREKWYHDCSNFLFYSAHCSTDNEFKKLRQSFANFIKTITGLEVTRTPSTRSFAVSLTHENLNDIAEDLEDITAACSAVELRVDLLKEYTSTYVAEQIAILRKYVNLPIIFTVRTKSQGGRFPDEDVEKYHELTDLALKLGVEYLDLQLSIPTKITKRIFGKKGFTRIIATYVDLKGEHKWNDPAWDNRYNAAFSLNADLIKLVGTASDFQENIAVENFKSSHQSTPLIAYNHGQEGKLSKVLNTLFTPVTSELLPGIPSTDEVTVGEINSSLSQIGILTKKEFTVVGSPIEHSRSPDLHGSAYQDLSLPHKFGRFESSNAEEVYRELISKPDFGGLAVTMPLKLDIMKYTDELSEAAKLIGAVNTVVPLKGHPGKFLGDNTDWYGITKSFTRNGVPSIEHANVNGLVIGGGGTARAAAYALHQIGCSKIYMINRTASKLHEIQEQLPVEFNIEVLESDEQTEKAEAVSLAVSCVAADKPLDETLLNRVESLLHRGALAKKGGFNPTLLDAVYKPRVTPMMKIAQDKYSWTVVPGVEMLVNQGERQFEIHTGLTPPYKVIYNAVVRE</sequence>
<feature type="region of interest" description="Shikimate dehydrogenase" evidence="27">
    <location>
        <begin position="1848"/>
        <end position="2134"/>
    </location>
</feature>
<comment type="subcellular location">
    <subcellularLocation>
        <location evidence="1 27">Cytoplasm</location>
    </subcellularLocation>
</comment>
<dbReference type="Pfam" id="PF01743">
    <property type="entry name" value="PolyA_pol"/>
    <property type="match status" value="1"/>
</dbReference>
<comment type="similarity">
    <text evidence="7">Belongs to the EPSP synthase family.</text>
</comment>
<feature type="domain" description="SDH C-terminal" evidence="35">
    <location>
        <begin position="2102"/>
        <end position="2131"/>
    </location>
</feature>
<dbReference type="InterPro" id="IPR008289">
    <property type="entry name" value="Pentafunct_AroM"/>
</dbReference>
<comment type="function">
    <text evidence="26">Nucleotidyltransferase that catalyzes the addition and repair of the essential 3'-terminal CCA sequence in tRNAs, which is necessary for the attachment of amino acids to the 3' terminus of tRNA molecules, using CTP and ATP as substrates. tRNA 3'-terminal CCA addition is required both for tRNA processing and repair. Also involved in tRNA surveillance by mediating tandem CCA addition to generate a CCACCA at the 3' terminus of unstable tRNAs. While stable tRNAs receive only 3'-terminal CCA, unstable tRNAs are marked with CCACCA and rapidly degraded. The structural flexibility of RNA controls the choice between CCA versus CCACCA addition: following the first CCA addition cycle, nucleotide-binding to the active site triggers a clockwise screw motion, producing torque on the RNA. This ejects stable RNAs, whereas unstable RNAs are refolded while bound to the enzyme and subjected to a second CCA catalytic cycle.</text>
</comment>
<evidence type="ECO:0000256" key="2">
    <source>
        <dbReference type="ARBA" id="ARBA00004811"/>
    </source>
</evidence>
<accession>A0A2V1AY83</accession>
<dbReference type="GO" id="GO:0046872">
    <property type="term" value="F:metal ion binding"/>
    <property type="evidence" value="ECO:0007669"/>
    <property type="project" value="UniProtKB-UniRule"/>
</dbReference>
<dbReference type="EC" id="4.2.3.4" evidence="27"/>
<evidence type="ECO:0000256" key="5">
    <source>
        <dbReference type="ARBA" id="ARBA00007265"/>
    </source>
</evidence>
<organism evidence="37 38">
    <name type="scientific">Candidozyma haemuli</name>
    <dbReference type="NCBI Taxonomy" id="45357"/>
    <lineage>
        <taxon>Eukaryota</taxon>
        <taxon>Fungi</taxon>
        <taxon>Dikarya</taxon>
        <taxon>Ascomycota</taxon>
        <taxon>Saccharomycotina</taxon>
        <taxon>Pichiomycetes</taxon>
        <taxon>Metschnikowiaceae</taxon>
        <taxon>Candidozyma</taxon>
    </lineage>
</organism>
<dbReference type="Pfam" id="PF01488">
    <property type="entry name" value="Shikimate_DH"/>
    <property type="match status" value="1"/>
</dbReference>
<feature type="active site" description="Schiff-base intermediate with substrate; for 3-dehydroquinate dehydratase activity" evidence="27">
    <location>
        <position position="1769"/>
    </location>
</feature>
<feature type="binding site" evidence="27">
    <location>
        <begin position="826"/>
        <end position="830"/>
    </location>
    <ligand>
        <name>7-phospho-2-dehydro-3-deoxy-D-arabino-heptonate</name>
        <dbReference type="ChEBI" id="CHEBI:58394"/>
    </ligand>
</feature>
<dbReference type="GO" id="GO:0004765">
    <property type="term" value="F:shikimate kinase activity"/>
    <property type="evidence" value="ECO:0007669"/>
    <property type="project" value="UniProtKB-UniRule"/>
</dbReference>
<keyword evidence="21 27" id="KW-0511">Multifunctional enzyme</keyword>
<comment type="similarity">
    <text evidence="4">In the 2nd section; belongs to the type-I 3-dehydroquinase family.</text>
</comment>
<comment type="catalytic activity">
    <reaction evidence="27">
        <text>shikimate + NADP(+) = 3-dehydroshikimate + NADPH + H(+)</text>
        <dbReference type="Rhea" id="RHEA:17737"/>
        <dbReference type="ChEBI" id="CHEBI:15378"/>
        <dbReference type="ChEBI" id="CHEBI:16630"/>
        <dbReference type="ChEBI" id="CHEBI:36208"/>
        <dbReference type="ChEBI" id="CHEBI:57783"/>
        <dbReference type="ChEBI" id="CHEBI:58349"/>
        <dbReference type="EC" id="1.1.1.25"/>
    </reaction>
</comment>
<dbReference type="InterPro" id="IPR013792">
    <property type="entry name" value="RNA3'P_cycl/enolpyr_Trfase_a/b"/>
</dbReference>
<dbReference type="GO" id="GO:0005524">
    <property type="term" value="F:ATP binding"/>
    <property type="evidence" value="ECO:0007669"/>
    <property type="project" value="UniProtKB-UniRule"/>
</dbReference>
<dbReference type="HAMAP" id="MF_03143">
    <property type="entry name" value="Pentafunct_AroM"/>
    <property type="match status" value="1"/>
</dbReference>
<dbReference type="CDD" id="cd05398">
    <property type="entry name" value="NT_ClassII-CCAase"/>
    <property type="match status" value="1"/>
</dbReference>
<reference evidence="37 38" key="1">
    <citation type="submission" date="2017-12" db="EMBL/GenBank/DDBJ databases">
        <title>Genome Sequence of a Multidrug-Resistant Candida haemulonii Isolate from a Patient with Chronic Leg Ulcers in Israel.</title>
        <authorList>
            <person name="Chow N.A."/>
            <person name="Gade L."/>
            <person name="Batra D."/>
            <person name="Rowe L.A."/>
            <person name="Ben-Ami R."/>
            <person name="Loparev V.N."/>
            <person name="Litvintseva A.P."/>
        </authorList>
    </citation>
    <scope>NUCLEOTIDE SEQUENCE [LARGE SCALE GENOMIC DNA]</scope>
    <source>
        <strain evidence="37 38">B11899</strain>
    </source>
</reference>
<keyword evidence="19 27" id="KW-0057">Aromatic amino acid biosynthesis</keyword>
<evidence type="ECO:0000256" key="19">
    <source>
        <dbReference type="ARBA" id="ARBA00023141"/>
    </source>
</evidence>
<dbReference type="SUPFAM" id="SSF56796">
    <property type="entry name" value="Dehydroquinate synthase-like"/>
    <property type="match status" value="1"/>
</dbReference>
<dbReference type="Pfam" id="PF24621">
    <property type="entry name" value="DHQS_C"/>
    <property type="match status" value="1"/>
</dbReference>
<evidence type="ECO:0000256" key="25">
    <source>
        <dbReference type="ARBA" id="ARBA00054455"/>
    </source>
</evidence>
<gene>
    <name evidence="37" type="ORF">CXQ85_002537</name>
</gene>
<comment type="subunit">
    <text evidence="27">Homodimer.</text>
</comment>
<dbReference type="InterPro" id="IPR043519">
    <property type="entry name" value="NT_sf"/>
</dbReference>
<dbReference type="Proteomes" id="UP000244309">
    <property type="component" value="Unassembled WGS sequence"/>
</dbReference>
<dbReference type="NCBIfam" id="TIGR01356">
    <property type="entry name" value="aroA"/>
    <property type="match status" value="1"/>
</dbReference>
<dbReference type="CDD" id="cd08195">
    <property type="entry name" value="DHQS"/>
    <property type="match status" value="1"/>
</dbReference>
<dbReference type="EC" id="4.2.1.10" evidence="27"/>
<dbReference type="Gene3D" id="3.40.50.300">
    <property type="entry name" value="P-loop containing nucleotide triphosphate hydrolases"/>
    <property type="match status" value="1"/>
</dbReference>
<keyword evidence="14 27" id="KW-0862">Zinc</keyword>
<evidence type="ECO:0000256" key="3">
    <source>
        <dbReference type="ARBA" id="ARBA00004842"/>
    </source>
</evidence>
<dbReference type="InterPro" id="IPR006151">
    <property type="entry name" value="Shikm_DH/Glu-tRNA_Rdtase"/>
</dbReference>
<keyword evidence="13 27" id="KW-0418">Kinase</keyword>
<dbReference type="HAMAP" id="MF_00109">
    <property type="entry name" value="Shikimate_kinase"/>
    <property type="match status" value="1"/>
</dbReference>
<dbReference type="InterPro" id="IPR041121">
    <property type="entry name" value="SDH_C"/>
</dbReference>
<keyword evidence="17 28" id="KW-0694">RNA-binding</keyword>
<dbReference type="SUPFAM" id="SSF53223">
    <property type="entry name" value="Aminoacid dehydrogenase-like, N-terminal domain"/>
    <property type="match status" value="1"/>
</dbReference>
<keyword evidence="12 27" id="KW-0547">Nucleotide-binding</keyword>
<dbReference type="Pfam" id="PF01761">
    <property type="entry name" value="DHQ_synthase"/>
    <property type="match status" value="1"/>
</dbReference>
<evidence type="ECO:0000259" key="33">
    <source>
        <dbReference type="Pfam" id="PF08501"/>
    </source>
</evidence>
<evidence type="ECO:0000259" key="34">
    <source>
        <dbReference type="Pfam" id="PF12627"/>
    </source>
</evidence>
<dbReference type="GO" id="GO:0004764">
    <property type="term" value="F:shikimate 3-dehydrogenase (NADP+) activity"/>
    <property type="evidence" value="ECO:0007669"/>
    <property type="project" value="UniProtKB-UniRule"/>
</dbReference>
<dbReference type="Gene3D" id="3.30.460.10">
    <property type="entry name" value="Beta Polymerase, domain 2"/>
    <property type="match status" value="1"/>
</dbReference>
<dbReference type="GO" id="GO:0003723">
    <property type="term" value="F:RNA binding"/>
    <property type="evidence" value="ECO:0007669"/>
    <property type="project" value="UniProtKB-KW"/>
</dbReference>
<dbReference type="GO" id="GO:0003855">
    <property type="term" value="F:3-dehydroquinate dehydratase activity"/>
    <property type="evidence" value="ECO:0007669"/>
    <property type="project" value="UniProtKB-UniRule"/>
</dbReference>
<dbReference type="PROSITE" id="PS00885">
    <property type="entry name" value="EPSP_SYNTHASE_2"/>
    <property type="match status" value="1"/>
</dbReference>
<keyword evidence="20 27" id="KW-0456">Lyase</keyword>
<dbReference type="InterPro" id="IPR001986">
    <property type="entry name" value="Enolpyruvate_Tfrase_dom"/>
</dbReference>
<dbReference type="UniPathway" id="UPA00053">
    <property type="reaction ID" value="UER00085"/>
</dbReference>
<evidence type="ECO:0000256" key="24">
    <source>
        <dbReference type="ARBA" id="ARBA00050431"/>
    </source>
</evidence>
<evidence type="ECO:0000259" key="31">
    <source>
        <dbReference type="Pfam" id="PF01743"/>
    </source>
</evidence>
<dbReference type="FunFam" id="3.40.50.1970:FF:000007">
    <property type="entry name" value="Pentafunctional AROM polypeptide"/>
    <property type="match status" value="1"/>
</dbReference>
<dbReference type="FunFam" id="3.30.460.10:FF:000019">
    <property type="entry name" value="tRNA nucleotidyltransferase cca2"/>
    <property type="match status" value="1"/>
</dbReference>
<feature type="domain" description="Enolpyruvate transferase" evidence="29">
    <location>
        <begin position="970"/>
        <end position="1404"/>
    </location>
</feature>
<evidence type="ECO:0000256" key="17">
    <source>
        <dbReference type="ARBA" id="ARBA00022884"/>
    </source>
</evidence>
<dbReference type="InterPro" id="IPR036968">
    <property type="entry name" value="Enolpyruvate_Tfrase_sf"/>
</dbReference>
<feature type="active site" description="Proton acceptor; for 3-dehydroquinate synthase activity" evidence="27">
    <location>
        <position position="837"/>
    </location>
</feature>
<dbReference type="FunFam" id="3.40.50.300:FF:001256">
    <property type="entry name" value="Pentafunctional AROM polypeptide"/>
    <property type="match status" value="1"/>
</dbReference>
<feature type="binding site" evidence="27">
    <location>
        <position position="685"/>
    </location>
    <ligand>
        <name>NAD(+)</name>
        <dbReference type="ChEBI" id="CHEBI:57540"/>
    </ligand>
</feature>
<dbReference type="InterPro" id="IPR000623">
    <property type="entry name" value="Shikimate_kinase/TSH1"/>
</dbReference>
<dbReference type="GO" id="GO:0008652">
    <property type="term" value="P:amino acid biosynthetic process"/>
    <property type="evidence" value="ECO:0007669"/>
    <property type="project" value="UniProtKB-KW"/>
</dbReference>
<feature type="binding site" evidence="27">
    <location>
        <position position="718"/>
    </location>
    <ligand>
        <name>7-phospho-2-dehydro-3-deoxy-D-arabino-heptonate</name>
        <dbReference type="ChEBI" id="CHEBI:58394"/>
    </ligand>
</feature>
<dbReference type="InterPro" id="IPR023000">
    <property type="entry name" value="Shikimate_kinase_CS"/>
</dbReference>
<dbReference type="SUPFAM" id="SSF81891">
    <property type="entry name" value="Poly A polymerase C-terminal region-like"/>
    <property type="match status" value="1"/>
</dbReference>
<comment type="similarity">
    <text evidence="5 28">Belongs to the tRNA nucleotidyltransferase/poly(A) polymerase family.</text>
</comment>
<keyword evidence="18 27" id="KW-0560">Oxidoreductase</keyword>
<evidence type="ECO:0000256" key="23">
    <source>
        <dbReference type="ARBA" id="ARBA00048567"/>
    </source>
</evidence>
<dbReference type="GO" id="GO:0001680">
    <property type="term" value="P:tRNA 3'-terminal CCA addition"/>
    <property type="evidence" value="ECO:0007669"/>
    <property type="project" value="UniProtKB-ARBA"/>
</dbReference>
<feature type="domain" description="Quinate/shikimate 5-dehydrogenase/glutamyl-tRNA reductase" evidence="30">
    <location>
        <begin position="1971"/>
        <end position="2049"/>
    </location>
</feature>
<dbReference type="GO" id="GO:0004810">
    <property type="term" value="F:CCA tRNA nucleotidyltransferase activity"/>
    <property type="evidence" value="ECO:0007669"/>
    <property type="project" value="UniProtKB-EC"/>
</dbReference>
<keyword evidence="15 27" id="KW-0067">ATP-binding</keyword>
<dbReference type="InterPro" id="IPR031322">
    <property type="entry name" value="Shikimate/glucono_kinase"/>
</dbReference>
<feature type="binding site" evidence="27">
    <location>
        <position position="833"/>
    </location>
    <ligand>
        <name>Zn(2+)</name>
        <dbReference type="ChEBI" id="CHEBI:29105"/>
        <note>catalytic</note>
    </ligand>
</feature>
<dbReference type="Pfam" id="PF12627">
    <property type="entry name" value="PolyA_pol_RNAbd"/>
    <property type="match status" value="1"/>
</dbReference>
<dbReference type="PRINTS" id="PR01100">
    <property type="entry name" value="SHIKIMTKNASE"/>
</dbReference>
<dbReference type="FunFam" id="3.20.20.70:FF:000135">
    <property type="entry name" value="Pentafunctional AROM polypeptide"/>
    <property type="match status" value="1"/>
</dbReference>
<dbReference type="CDD" id="cd00502">
    <property type="entry name" value="DHQase_I"/>
    <property type="match status" value="1"/>
</dbReference>
<feature type="binding site" evidence="27">
    <location>
        <begin position="680"/>
        <end position="682"/>
    </location>
    <ligand>
        <name>NAD(+)</name>
        <dbReference type="ChEBI" id="CHEBI:57540"/>
    </ligand>
</feature>
<feature type="region of interest" description="3-dehydroquinate synthase" evidence="27">
    <location>
        <begin position="1"/>
        <end position="948"/>
    </location>
</feature>
<feature type="domain" description="3-dehydroquinate synthase C-terminal" evidence="36">
    <location>
        <begin position="757"/>
        <end position="921"/>
    </location>
</feature>
<evidence type="ECO:0000259" key="36">
    <source>
        <dbReference type="Pfam" id="PF24621"/>
    </source>
</evidence>
<evidence type="ECO:0000256" key="11">
    <source>
        <dbReference type="ARBA" id="ARBA00022723"/>
    </source>
</evidence>
<feature type="domain" description="Poly A polymerase head" evidence="31">
    <location>
        <begin position="77"/>
        <end position="219"/>
    </location>
</feature>
<dbReference type="SUPFAM" id="SSF51569">
    <property type="entry name" value="Aldolase"/>
    <property type="match status" value="1"/>
</dbReference>
<feature type="binding site" evidence="27">
    <location>
        <begin position="705"/>
        <end position="706"/>
    </location>
    <ligand>
        <name>NAD(+)</name>
        <dbReference type="ChEBI" id="CHEBI:57540"/>
    </ligand>
</feature>
<evidence type="ECO:0000256" key="18">
    <source>
        <dbReference type="ARBA" id="ARBA00023002"/>
    </source>
</evidence>
<feature type="domain" description="tRNA nucleotidyltransferase/poly(A) polymerase RNA and SrmB- binding" evidence="34">
    <location>
        <begin position="246"/>
        <end position="305"/>
    </location>
</feature>
<dbReference type="CDD" id="cd00464">
    <property type="entry name" value="SK"/>
    <property type="match status" value="1"/>
</dbReference>
<dbReference type="PANTHER" id="PTHR21090:SF5">
    <property type="entry name" value="PENTAFUNCTIONAL AROM POLYPEPTIDE"/>
    <property type="match status" value="1"/>
</dbReference>
<evidence type="ECO:0000256" key="12">
    <source>
        <dbReference type="ARBA" id="ARBA00022741"/>
    </source>
</evidence>
<dbReference type="InterPro" id="IPR002646">
    <property type="entry name" value="PolA_pol_head_dom"/>
</dbReference>
<dbReference type="InterPro" id="IPR001381">
    <property type="entry name" value="DHquinase_I"/>
</dbReference>
<dbReference type="InterPro" id="IPR013785">
    <property type="entry name" value="Aldolase_TIM"/>
</dbReference>
<evidence type="ECO:0000256" key="1">
    <source>
        <dbReference type="ARBA" id="ARBA00004496"/>
    </source>
</evidence>
<feature type="binding site" evidence="27">
    <location>
        <begin position="760"/>
        <end position="763"/>
    </location>
    <ligand>
        <name>7-phospho-2-dehydro-3-deoxy-D-arabino-heptonate</name>
        <dbReference type="ChEBI" id="CHEBI:58394"/>
    </ligand>
</feature>
<dbReference type="EC" id="1.1.1.25" evidence="27"/>
<dbReference type="SUPFAM" id="SSF52540">
    <property type="entry name" value="P-loop containing nucleoside triphosphate hydrolases"/>
    <property type="match status" value="1"/>
</dbReference>
<feature type="binding site" evidence="27">
    <location>
        <position position="756"/>
    </location>
    <ligand>
        <name>NAD(+)</name>
        <dbReference type="ChEBI" id="CHEBI:57540"/>
    </ligand>
</feature>
<comment type="similarity">
    <text evidence="27">In the C-terminal section; belongs to the shikimate dehydrogenase family.</text>
</comment>
<comment type="pathway">
    <text evidence="2 27">Metabolic intermediate biosynthesis; chorismate biosynthesis; chorismate from D-erythrose 4-phosphate and phosphoenolpyruvate: step 6/7.</text>
</comment>
<evidence type="ECO:0000256" key="10">
    <source>
        <dbReference type="ARBA" id="ARBA00022679"/>
    </source>
</evidence>
<dbReference type="Pfam" id="PF08501">
    <property type="entry name" value="Shikimate_dh_N"/>
    <property type="match status" value="1"/>
</dbReference>
<dbReference type="EC" id="2.5.1.19" evidence="27"/>
<evidence type="ECO:0000256" key="27">
    <source>
        <dbReference type="HAMAP-Rule" id="MF_03143"/>
    </source>
</evidence>
<dbReference type="Pfam" id="PF00275">
    <property type="entry name" value="EPSP_synthase"/>
    <property type="match status" value="1"/>
</dbReference>
<dbReference type="FunFam" id="3.65.10.10:FF:000008">
    <property type="entry name" value="Pentafunctional AROM polypeptide"/>
    <property type="match status" value="1"/>
</dbReference>
<feature type="active site" description="Proton acceptor; for 3-dehydroquinate synthase activity" evidence="27">
    <location>
        <position position="822"/>
    </location>
</feature>
<evidence type="ECO:0000256" key="13">
    <source>
        <dbReference type="ARBA" id="ARBA00022777"/>
    </source>
</evidence>
<comment type="similarity">
    <text evidence="27">In the N-terminal section; belongs to the sugar phosphate cyclases superfamily. Dehydroquinate synthase family.</text>
</comment>
<evidence type="ECO:0000256" key="15">
    <source>
        <dbReference type="ARBA" id="ARBA00022840"/>
    </source>
</evidence>
<evidence type="ECO:0000259" key="30">
    <source>
        <dbReference type="Pfam" id="PF01488"/>
    </source>
</evidence>